<dbReference type="Proteomes" id="UP000179266">
    <property type="component" value="Unassembled WGS sequence"/>
</dbReference>
<dbReference type="EMBL" id="MGDD01000264">
    <property type="protein sequence ID" value="OGL43575.1"/>
    <property type="molecule type" value="Genomic_DNA"/>
</dbReference>
<sequence>MFTSGAAKYEAIELLKSVAQPIQFRAVLFAVDRQEIGAEGESAVEIFTKKTGIPSESIIDISEILDYLCSISYLKSEDLKRTIQYLEQYGTQEIKRQLNRFKKK</sequence>
<evidence type="ECO:0000313" key="2">
    <source>
        <dbReference type="Proteomes" id="UP000179266"/>
    </source>
</evidence>
<dbReference type="AlphaFoldDB" id="A0A1F7RPT5"/>
<dbReference type="Gene3D" id="3.40.50.2020">
    <property type="match status" value="1"/>
</dbReference>
<evidence type="ECO:0000313" key="1">
    <source>
        <dbReference type="EMBL" id="OGL43575.1"/>
    </source>
</evidence>
<protein>
    <submittedName>
        <fullName evidence="1">Uncharacterized protein</fullName>
    </submittedName>
</protein>
<gene>
    <name evidence="1" type="ORF">A2161_21500</name>
</gene>
<comment type="caution">
    <text evidence="1">The sequence shown here is derived from an EMBL/GenBank/DDBJ whole genome shotgun (WGS) entry which is preliminary data.</text>
</comment>
<proteinExistence type="predicted"/>
<reference evidence="1 2" key="1">
    <citation type="journal article" date="2016" name="Nat. Commun.">
        <title>Thousands of microbial genomes shed light on interconnected biogeochemical processes in an aquifer system.</title>
        <authorList>
            <person name="Anantharaman K."/>
            <person name="Brown C.T."/>
            <person name="Hug L.A."/>
            <person name="Sharon I."/>
            <person name="Castelle C.J."/>
            <person name="Probst A.J."/>
            <person name="Thomas B.C."/>
            <person name="Singh A."/>
            <person name="Wilkins M.J."/>
            <person name="Karaoz U."/>
            <person name="Brodie E.L."/>
            <person name="Williams K.H."/>
            <person name="Hubbard S.S."/>
            <person name="Banfield J.F."/>
        </authorList>
    </citation>
    <scope>NUCLEOTIDE SEQUENCE [LARGE SCALE GENOMIC DNA]</scope>
</reference>
<organism evidence="1 2">
    <name type="scientific">Candidatus Schekmanbacteria bacterium RBG_13_48_7</name>
    <dbReference type="NCBI Taxonomy" id="1817878"/>
    <lineage>
        <taxon>Bacteria</taxon>
        <taxon>Candidatus Schekmaniibacteriota</taxon>
    </lineage>
</organism>
<dbReference type="InterPro" id="IPR029057">
    <property type="entry name" value="PRTase-like"/>
</dbReference>
<name>A0A1F7RPT5_9BACT</name>
<accession>A0A1F7RPT5</accession>